<name>A0A9P4P9U3_9PLEO</name>
<dbReference type="AlphaFoldDB" id="A0A9P4P9U3"/>
<sequence length="190" mass="20963">MADTMHAFLNERLRLGLSGHIPGHQLDALIATLSHLFKTVRPDLTPEEVLVAISEPSVCGSQYCSCHSADSLLHKYKMTIFVDRKEQGRRVTKPWVRASSEVGFGDVVDALVRRCGELVGETERKKVVKEEEAEAEKESRRKVLGTERFERKGGVGKGVGLVEVFERVRGRERGFTVPSSGLGGGGRGFK</sequence>
<evidence type="ECO:0000313" key="1">
    <source>
        <dbReference type="EMBL" id="KAF2439121.1"/>
    </source>
</evidence>
<keyword evidence="2" id="KW-1185">Reference proteome</keyword>
<gene>
    <name evidence="1" type="ORF">P171DRAFT_476931</name>
</gene>
<reference evidence="1" key="1">
    <citation type="journal article" date="2020" name="Stud. Mycol.">
        <title>101 Dothideomycetes genomes: a test case for predicting lifestyles and emergence of pathogens.</title>
        <authorList>
            <person name="Haridas S."/>
            <person name="Albert R."/>
            <person name="Binder M."/>
            <person name="Bloem J."/>
            <person name="Labutti K."/>
            <person name="Salamov A."/>
            <person name="Andreopoulos B."/>
            <person name="Baker S."/>
            <person name="Barry K."/>
            <person name="Bills G."/>
            <person name="Bluhm B."/>
            <person name="Cannon C."/>
            <person name="Castanera R."/>
            <person name="Culley D."/>
            <person name="Daum C."/>
            <person name="Ezra D."/>
            <person name="Gonzalez J."/>
            <person name="Henrissat B."/>
            <person name="Kuo A."/>
            <person name="Liang C."/>
            <person name="Lipzen A."/>
            <person name="Lutzoni F."/>
            <person name="Magnuson J."/>
            <person name="Mondo S."/>
            <person name="Nolan M."/>
            <person name="Ohm R."/>
            <person name="Pangilinan J."/>
            <person name="Park H.-J."/>
            <person name="Ramirez L."/>
            <person name="Alfaro M."/>
            <person name="Sun H."/>
            <person name="Tritt A."/>
            <person name="Yoshinaga Y."/>
            <person name="Zwiers L.-H."/>
            <person name="Turgeon B."/>
            <person name="Goodwin S."/>
            <person name="Spatafora J."/>
            <person name="Crous P."/>
            <person name="Grigoriev I."/>
        </authorList>
    </citation>
    <scope>NUCLEOTIDE SEQUENCE</scope>
    <source>
        <strain evidence="1">CBS 690.94</strain>
    </source>
</reference>
<evidence type="ECO:0000313" key="2">
    <source>
        <dbReference type="Proteomes" id="UP000799764"/>
    </source>
</evidence>
<accession>A0A9P4P9U3</accession>
<protein>
    <submittedName>
        <fullName evidence="1">Uncharacterized protein</fullName>
    </submittedName>
</protein>
<organism evidence="1 2">
    <name type="scientific">Karstenula rhodostoma CBS 690.94</name>
    <dbReference type="NCBI Taxonomy" id="1392251"/>
    <lineage>
        <taxon>Eukaryota</taxon>
        <taxon>Fungi</taxon>
        <taxon>Dikarya</taxon>
        <taxon>Ascomycota</taxon>
        <taxon>Pezizomycotina</taxon>
        <taxon>Dothideomycetes</taxon>
        <taxon>Pleosporomycetidae</taxon>
        <taxon>Pleosporales</taxon>
        <taxon>Massarineae</taxon>
        <taxon>Didymosphaeriaceae</taxon>
        <taxon>Karstenula</taxon>
    </lineage>
</organism>
<dbReference type="Proteomes" id="UP000799764">
    <property type="component" value="Unassembled WGS sequence"/>
</dbReference>
<comment type="caution">
    <text evidence="1">The sequence shown here is derived from an EMBL/GenBank/DDBJ whole genome shotgun (WGS) entry which is preliminary data.</text>
</comment>
<dbReference type="OrthoDB" id="3789068at2759"/>
<dbReference type="EMBL" id="MU001510">
    <property type="protein sequence ID" value="KAF2439121.1"/>
    <property type="molecule type" value="Genomic_DNA"/>
</dbReference>
<proteinExistence type="predicted"/>